<evidence type="ECO:0000313" key="1">
    <source>
        <dbReference type="EMBL" id="KAI5653800.1"/>
    </source>
</evidence>
<protein>
    <submittedName>
        <fullName evidence="1">Uncharacterized protein</fullName>
    </submittedName>
</protein>
<keyword evidence="2" id="KW-1185">Reference proteome</keyword>
<dbReference type="EMBL" id="CM044707">
    <property type="protein sequence ID" value="KAI5653800.1"/>
    <property type="molecule type" value="Genomic_DNA"/>
</dbReference>
<accession>A0ACB9ZYS4</accession>
<organism evidence="1 2">
    <name type="scientific">Catharanthus roseus</name>
    <name type="common">Madagascar periwinkle</name>
    <name type="synonym">Vinca rosea</name>
    <dbReference type="NCBI Taxonomy" id="4058"/>
    <lineage>
        <taxon>Eukaryota</taxon>
        <taxon>Viridiplantae</taxon>
        <taxon>Streptophyta</taxon>
        <taxon>Embryophyta</taxon>
        <taxon>Tracheophyta</taxon>
        <taxon>Spermatophyta</taxon>
        <taxon>Magnoliopsida</taxon>
        <taxon>eudicotyledons</taxon>
        <taxon>Gunneridae</taxon>
        <taxon>Pentapetalae</taxon>
        <taxon>asterids</taxon>
        <taxon>lamiids</taxon>
        <taxon>Gentianales</taxon>
        <taxon>Apocynaceae</taxon>
        <taxon>Rauvolfioideae</taxon>
        <taxon>Vinceae</taxon>
        <taxon>Catharanthinae</taxon>
        <taxon>Catharanthus</taxon>
    </lineage>
</organism>
<reference evidence="2" key="1">
    <citation type="journal article" date="2023" name="Nat. Plants">
        <title>Single-cell RNA sequencing provides a high-resolution roadmap for understanding the multicellular compartmentation of specialized metabolism.</title>
        <authorList>
            <person name="Sun S."/>
            <person name="Shen X."/>
            <person name="Li Y."/>
            <person name="Li Y."/>
            <person name="Wang S."/>
            <person name="Li R."/>
            <person name="Zhang H."/>
            <person name="Shen G."/>
            <person name="Guo B."/>
            <person name="Wei J."/>
            <person name="Xu J."/>
            <person name="St-Pierre B."/>
            <person name="Chen S."/>
            <person name="Sun C."/>
        </authorList>
    </citation>
    <scope>NUCLEOTIDE SEQUENCE [LARGE SCALE GENOMIC DNA]</scope>
</reference>
<dbReference type="Proteomes" id="UP001060085">
    <property type="component" value="Linkage Group LG07"/>
</dbReference>
<evidence type="ECO:0000313" key="2">
    <source>
        <dbReference type="Proteomes" id="UP001060085"/>
    </source>
</evidence>
<sequence>MDEYEKEAIMDLTSFSEGSMPFRYLGCCYPGMESFWLGVLPISAAVLDRITSMCRRFLWGGNLARVAWHTMCLSKLEGRLGLRDTRTWNDAPLSKDLDRDQLVCKIKIQMSIESKLEKQEIKT</sequence>
<proteinExistence type="predicted"/>
<comment type="caution">
    <text evidence="1">The sequence shown here is derived from an EMBL/GenBank/DDBJ whole genome shotgun (WGS) entry which is preliminary data.</text>
</comment>
<name>A0ACB9ZYS4_CATRO</name>
<gene>
    <name evidence="1" type="ORF">M9H77_30987</name>
</gene>